<dbReference type="STRING" id="1429083.GCA_001885685_01908"/>
<keyword evidence="6" id="KW-0915">Sodium</keyword>
<feature type="domain" description="Citrate transporter-like" evidence="12">
    <location>
        <begin position="22"/>
        <end position="361"/>
    </location>
</feature>
<dbReference type="GO" id="GO:0006814">
    <property type="term" value="P:sodium ion transport"/>
    <property type="evidence" value="ECO:0007669"/>
    <property type="project" value="UniProtKB-KW"/>
</dbReference>
<dbReference type="EMBL" id="FOAS01000002">
    <property type="protein sequence ID" value="SEK43490.1"/>
    <property type="molecule type" value="Genomic_DNA"/>
</dbReference>
<feature type="transmembrane region" description="Helical" evidence="11">
    <location>
        <begin position="113"/>
        <end position="139"/>
    </location>
</feature>
<feature type="transmembrane region" description="Helical" evidence="11">
    <location>
        <begin position="404"/>
        <end position="423"/>
    </location>
</feature>
<dbReference type="RefSeq" id="WP_071871141.1">
    <property type="nucleotide sequence ID" value="NZ_FOAS01000002.1"/>
</dbReference>
<keyword evidence="5 11" id="KW-1133">Transmembrane helix</keyword>
<evidence type="ECO:0000256" key="11">
    <source>
        <dbReference type="SAM" id="Phobius"/>
    </source>
</evidence>
<keyword evidence="8 11" id="KW-0472">Membrane</keyword>
<evidence type="ECO:0000256" key="1">
    <source>
        <dbReference type="ARBA" id="ARBA00004141"/>
    </source>
</evidence>
<feature type="transmembrane region" description="Helical" evidence="11">
    <location>
        <begin position="74"/>
        <end position="92"/>
    </location>
</feature>
<dbReference type="Pfam" id="PF03600">
    <property type="entry name" value="CitMHS"/>
    <property type="match status" value="1"/>
</dbReference>
<dbReference type="GO" id="GO:0015297">
    <property type="term" value="F:antiporter activity"/>
    <property type="evidence" value="ECO:0007669"/>
    <property type="project" value="UniProtKB-KW"/>
</dbReference>
<protein>
    <submittedName>
        <fullName evidence="13">Na+/H+ antiporter NhaD</fullName>
    </submittedName>
</protein>
<keyword evidence="14" id="KW-1185">Reference proteome</keyword>
<evidence type="ECO:0000313" key="13">
    <source>
        <dbReference type="EMBL" id="SEK43490.1"/>
    </source>
</evidence>
<feature type="transmembrane region" description="Helical" evidence="11">
    <location>
        <begin position="369"/>
        <end position="392"/>
    </location>
</feature>
<feature type="transmembrane region" description="Helical" evidence="11">
    <location>
        <begin position="231"/>
        <end position="250"/>
    </location>
</feature>
<dbReference type="GO" id="GO:0016020">
    <property type="term" value="C:membrane"/>
    <property type="evidence" value="ECO:0007669"/>
    <property type="project" value="UniProtKB-SubCell"/>
</dbReference>
<accession>A0A1H7H3F6</accession>
<dbReference type="NCBIfam" id="NF038006">
    <property type="entry name" value="NhaD_1"/>
    <property type="match status" value="2"/>
</dbReference>
<evidence type="ECO:0000256" key="7">
    <source>
        <dbReference type="ARBA" id="ARBA00023065"/>
    </source>
</evidence>
<keyword evidence="7" id="KW-0406">Ion transport</keyword>
<evidence type="ECO:0000256" key="9">
    <source>
        <dbReference type="ARBA" id="ARBA00023201"/>
    </source>
</evidence>
<dbReference type="InterPro" id="IPR004680">
    <property type="entry name" value="Cit_transptr-like_dom"/>
</dbReference>
<dbReference type="AlphaFoldDB" id="A0A1H7H3F6"/>
<proteinExistence type="inferred from homology"/>
<keyword evidence="3" id="KW-0050">Antiport</keyword>
<evidence type="ECO:0000256" key="5">
    <source>
        <dbReference type="ARBA" id="ARBA00022989"/>
    </source>
</evidence>
<feature type="transmembrane region" description="Helical" evidence="11">
    <location>
        <begin position="189"/>
        <end position="211"/>
    </location>
</feature>
<dbReference type="InterPro" id="IPR045016">
    <property type="entry name" value="NhaD-like"/>
</dbReference>
<evidence type="ECO:0000256" key="4">
    <source>
        <dbReference type="ARBA" id="ARBA00022692"/>
    </source>
</evidence>
<name>A0A1H7H3F6_9GAMM</name>
<reference evidence="13 14" key="1">
    <citation type="submission" date="2016-10" db="EMBL/GenBank/DDBJ databases">
        <authorList>
            <person name="de Groot N.N."/>
        </authorList>
    </citation>
    <scope>NUCLEOTIDE SEQUENCE [LARGE SCALE GENOMIC DNA]</scope>
    <source>
        <strain evidence="13 14">JCM 19513</strain>
    </source>
</reference>
<feature type="transmembrane region" description="Helical" evidence="11">
    <location>
        <begin position="6"/>
        <end position="26"/>
    </location>
</feature>
<evidence type="ECO:0000256" key="6">
    <source>
        <dbReference type="ARBA" id="ARBA00023053"/>
    </source>
</evidence>
<evidence type="ECO:0000313" key="14">
    <source>
        <dbReference type="Proteomes" id="UP000185766"/>
    </source>
</evidence>
<organism evidence="13 14">
    <name type="scientific">Atopomonas hussainii</name>
    <dbReference type="NCBI Taxonomy" id="1429083"/>
    <lineage>
        <taxon>Bacteria</taxon>
        <taxon>Pseudomonadati</taxon>
        <taxon>Pseudomonadota</taxon>
        <taxon>Gammaproteobacteria</taxon>
        <taxon>Pseudomonadales</taxon>
        <taxon>Pseudomonadaceae</taxon>
        <taxon>Atopomonas</taxon>
    </lineage>
</organism>
<evidence type="ECO:0000256" key="10">
    <source>
        <dbReference type="ARBA" id="ARBA00025753"/>
    </source>
</evidence>
<sequence length="429" mass="46988">MLIEPFSFTGIAVLVIFLIGMALIMFEAQLEMDKFKPAMFMMSGLVVIGLHYMLNDPNGFQLFAEAQEHIKTELFGLIAFMAFMWMIVELLNERNVFTALNGYLLKKGLGARGMFWATGALSALMSPFINNFTTAMIFGKSIKNISINERYTHVSLCNIVVASNTGVWFLGTSTSLMIVLAGKISLAGLLLLIPSALIGWLLFALTLQFFYMRPLKNQQLIREIEGEDSALKPGGASIAVVGLTAIVFAVTANVTLHVDIEFATGIGLGFVALWAWVLSHRGIELPWQDQLQKVEWNALLFFIGIITAVSCLNHVGWLSYISKLFELFDPTLVNVILGVISGIMDNVPVEAAALMSSPDLGLDQWALNALMVGIGGSLTVVGSAAGIMAMALDKSYTFGVHLKFLPAILVNFLGSLGVWWLQFKFFGLY</sequence>
<keyword evidence="4 11" id="KW-0812">Transmembrane</keyword>
<feature type="transmembrane region" description="Helical" evidence="11">
    <location>
        <begin position="159"/>
        <end position="182"/>
    </location>
</feature>
<dbReference type="Proteomes" id="UP000185766">
    <property type="component" value="Unassembled WGS sequence"/>
</dbReference>
<feature type="transmembrane region" description="Helical" evidence="11">
    <location>
        <begin position="262"/>
        <end position="279"/>
    </location>
</feature>
<evidence type="ECO:0000256" key="8">
    <source>
        <dbReference type="ARBA" id="ARBA00023136"/>
    </source>
</evidence>
<comment type="similarity">
    <text evidence="10">Belongs to the NhaD Na(+)/H(+) (TC 2.A.62) antiporter family.</text>
</comment>
<comment type="subcellular location">
    <subcellularLocation>
        <location evidence="1">Membrane</location>
        <topology evidence="1">Multi-pass membrane protein</topology>
    </subcellularLocation>
</comment>
<evidence type="ECO:0000256" key="3">
    <source>
        <dbReference type="ARBA" id="ARBA00022449"/>
    </source>
</evidence>
<evidence type="ECO:0000259" key="12">
    <source>
        <dbReference type="Pfam" id="PF03600"/>
    </source>
</evidence>
<feature type="transmembrane region" description="Helical" evidence="11">
    <location>
        <begin position="299"/>
        <end position="320"/>
    </location>
</feature>
<keyword evidence="2" id="KW-0813">Transport</keyword>
<feature type="transmembrane region" description="Helical" evidence="11">
    <location>
        <begin position="38"/>
        <end position="54"/>
    </location>
</feature>
<evidence type="ECO:0000256" key="2">
    <source>
        <dbReference type="ARBA" id="ARBA00022448"/>
    </source>
</evidence>
<dbReference type="PANTHER" id="PTHR43269:SF2">
    <property type="entry name" value="SODIUM_PROTON ANTIPORTER 1-RELATED"/>
    <property type="match status" value="1"/>
</dbReference>
<dbReference type="PANTHER" id="PTHR43269">
    <property type="entry name" value="SODIUM/PROTON ANTIPORTER 1-RELATED"/>
    <property type="match status" value="1"/>
</dbReference>
<dbReference type="OrthoDB" id="9772058at2"/>
<gene>
    <name evidence="13" type="ORF">SAMN05216214_102238</name>
</gene>
<keyword evidence="9" id="KW-0739">Sodium transport</keyword>